<organism evidence="1 2">
    <name type="scientific">Cystobacter fuscus (strain ATCC 25194 / DSM 2262 / NBRC 100088 / M29)</name>
    <dbReference type="NCBI Taxonomy" id="1242864"/>
    <lineage>
        <taxon>Bacteria</taxon>
        <taxon>Pseudomonadati</taxon>
        <taxon>Myxococcota</taxon>
        <taxon>Myxococcia</taxon>
        <taxon>Myxococcales</taxon>
        <taxon>Cystobacterineae</taxon>
        <taxon>Archangiaceae</taxon>
        <taxon>Cystobacter</taxon>
    </lineage>
</organism>
<evidence type="ECO:0000313" key="1">
    <source>
        <dbReference type="EMBL" id="EPX56617.1"/>
    </source>
</evidence>
<dbReference type="AlphaFoldDB" id="S9P318"/>
<dbReference type="EMBL" id="ANAH02000066">
    <property type="protein sequence ID" value="EPX56617.1"/>
    <property type="molecule type" value="Genomic_DNA"/>
</dbReference>
<reference evidence="1" key="1">
    <citation type="submission" date="2013-05" db="EMBL/GenBank/DDBJ databases">
        <title>Genome assembly of Cystobacter fuscus DSM 2262.</title>
        <authorList>
            <person name="Sharma G."/>
            <person name="Khatri I."/>
            <person name="Kaur C."/>
            <person name="Mayilraj S."/>
            <person name="Subramanian S."/>
        </authorList>
    </citation>
    <scope>NUCLEOTIDE SEQUENCE [LARGE SCALE GENOMIC DNA]</scope>
    <source>
        <strain evidence="1">DSM 2262</strain>
    </source>
</reference>
<comment type="caution">
    <text evidence="1">The sequence shown here is derived from an EMBL/GenBank/DDBJ whole genome shotgun (WGS) entry which is preliminary data.</text>
</comment>
<dbReference type="Proteomes" id="UP000011682">
    <property type="component" value="Unassembled WGS sequence"/>
</dbReference>
<name>S9P318_CYSF2</name>
<sequence length="438" mass="47444">MGGDAYLARHPTPPAHLERIPMNPPLRRTVSTWAPAALVLASLVLPPRAHADAAPTPLDDNRRITLGYIEIAYELGGLLDPTLQPGGSSLVRPHWFAFAPHASRTGGQGMLSAALARKIITTARGEPAFSVLQSLTRAGVTGTVLATLEQLSLELVLQGLSIDAATSVASLTTSLNGAALADPRTLLATSSRLAALYWSAPGVHPLDKAEALANTLERVLHEGNLAIFTDIGGSARLFLDWRRGLTGEVTSERVLAEFQLAGAVESEARLAYTYAVAHANDTPRPYRLEEVLPAMSWKSLLVAAFALYEEARHASTPAWRDALIAVGNNYVAWREQHDMAQPVFAPAQVLLGEVSRPALLQALTPLLKTDFGTQEWTYADYAYSQPDRDGNLLTSPPTEYSWSVFWDRWSGILYAFDQAYTDPAALWVMPDPIVSPLP</sequence>
<keyword evidence="2" id="KW-1185">Reference proteome</keyword>
<evidence type="ECO:0000313" key="2">
    <source>
        <dbReference type="Proteomes" id="UP000011682"/>
    </source>
</evidence>
<accession>S9P318</accession>
<proteinExistence type="predicted"/>
<protein>
    <submittedName>
        <fullName evidence="1">Uncharacterized protein</fullName>
    </submittedName>
</protein>
<gene>
    <name evidence="1" type="ORF">D187_007959</name>
</gene>